<gene>
    <name evidence="4" type="ORF">GJ744_000611</name>
</gene>
<dbReference type="OrthoDB" id="9992527at2759"/>
<comment type="caution">
    <text evidence="4">The sequence shown here is derived from an EMBL/GenBank/DDBJ whole genome shotgun (WGS) entry which is preliminary data.</text>
</comment>
<evidence type="ECO:0000256" key="1">
    <source>
        <dbReference type="ARBA" id="ARBA00008072"/>
    </source>
</evidence>
<accession>A0A8H7E162</accession>
<name>A0A8H7E162_9EURO</name>
<feature type="domain" description="Alcohol dehydrogenase-like N-terminal" evidence="3">
    <location>
        <begin position="28"/>
        <end position="75"/>
    </location>
</feature>
<protein>
    <recommendedName>
        <fullName evidence="3">Alcohol dehydrogenase-like N-terminal domain-containing protein</fullName>
    </recommendedName>
</protein>
<dbReference type="PANTHER" id="PTHR45348:SF2">
    <property type="entry name" value="ZINC-TYPE ALCOHOL DEHYDROGENASE-LIKE PROTEIN C2E1P3.01"/>
    <property type="match status" value="1"/>
</dbReference>
<sequence length="92" mass="9831">MATQKAVVIQAPKQVAVVTDRPLPKLRPGYLLVKVCAVALNPIDWKRIDLVGQAGALAGSDYAGVVEEIGSGYKCWNTINTAAVHLDCRKGE</sequence>
<dbReference type="SUPFAM" id="SSF50129">
    <property type="entry name" value="GroES-like"/>
    <property type="match status" value="1"/>
</dbReference>
<keyword evidence="2" id="KW-0560">Oxidoreductase</keyword>
<organism evidence="4 5">
    <name type="scientific">Endocarpon pusillum</name>
    <dbReference type="NCBI Taxonomy" id="364733"/>
    <lineage>
        <taxon>Eukaryota</taxon>
        <taxon>Fungi</taxon>
        <taxon>Dikarya</taxon>
        <taxon>Ascomycota</taxon>
        <taxon>Pezizomycotina</taxon>
        <taxon>Eurotiomycetes</taxon>
        <taxon>Chaetothyriomycetidae</taxon>
        <taxon>Verrucariales</taxon>
        <taxon>Verrucariaceae</taxon>
        <taxon>Endocarpon</taxon>
    </lineage>
</organism>
<reference evidence="4" key="1">
    <citation type="submission" date="2020-02" db="EMBL/GenBank/DDBJ databases">
        <authorList>
            <person name="Palmer J.M."/>
        </authorList>
    </citation>
    <scope>NUCLEOTIDE SEQUENCE</scope>
    <source>
        <strain evidence="4">EPUS1.4</strain>
        <tissue evidence="4">Thallus</tissue>
    </source>
</reference>
<dbReference type="AlphaFoldDB" id="A0A8H7E162"/>
<dbReference type="Pfam" id="PF08240">
    <property type="entry name" value="ADH_N"/>
    <property type="match status" value="1"/>
</dbReference>
<evidence type="ECO:0000313" key="4">
    <source>
        <dbReference type="EMBL" id="KAF7505602.1"/>
    </source>
</evidence>
<keyword evidence="5" id="KW-1185">Reference proteome</keyword>
<evidence type="ECO:0000259" key="3">
    <source>
        <dbReference type="Pfam" id="PF08240"/>
    </source>
</evidence>
<evidence type="ECO:0000313" key="5">
    <source>
        <dbReference type="Proteomes" id="UP000606974"/>
    </source>
</evidence>
<dbReference type="InterPro" id="IPR013154">
    <property type="entry name" value="ADH-like_N"/>
</dbReference>
<dbReference type="InterPro" id="IPR011032">
    <property type="entry name" value="GroES-like_sf"/>
</dbReference>
<evidence type="ECO:0000256" key="2">
    <source>
        <dbReference type="ARBA" id="ARBA00023002"/>
    </source>
</evidence>
<dbReference type="GO" id="GO:0016651">
    <property type="term" value="F:oxidoreductase activity, acting on NAD(P)H"/>
    <property type="evidence" value="ECO:0007669"/>
    <property type="project" value="InterPro"/>
</dbReference>
<dbReference type="InterPro" id="IPR047122">
    <property type="entry name" value="Trans-enoyl_RdTase-like"/>
</dbReference>
<comment type="similarity">
    <text evidence="1">Belongs to the zinc-containing alcohol dehydrogenase family.</text>
</comment>
<dbReference type="PANTHER" id="PTHR45348">
    <property type="entry name" value="HYPOTHETICAL OXIDOREDUCTASE (EUROFUNG)"/>
    <property type="match status" value="1"/>
</dbReference>
<proteinExistence type="inferred from homology"/>
<dbReference type="Proteomes" id="UP000606974">
    <property type="component" value="Unassembled WGS sequence"/>
</dbReference>
<dbReference type="EMBL" id="JAACFV010000105">
    <property type="protein sequence ID" value="KAF7505602.1"/>
    <property type="molecule type" value="Genomic_DNA"/>
</dbReference>
<dbReference type="Gene3D" id="3.90.180.10">
    <property type="entry name" value="Medium-chain alcohol dehydrogenases, catalytic domain"/>
    <property type="match status" value="1"/>
</dbReference>